<accession>A0A840PA49</accession>
<gene>
    <name evidence="1" type="ORF">HNP84_002596</name>
</gene>
<comment type="caution">
    <text evidence="1">The sequence shown here is derived from an EMBL/GenBank/DDBJ whole genome shotgun (WGS) entry which is preliminary data.</text>
</comment>
<dbReference type="EMBL" id="JACHGN010000005">
    <property type="protein sequence ID" value="MBB5132875.1"/>
    <property type="molecule type" value="Genomic_DNA"/>
</dbReference>
<name>A0A840PA49_9ACTN</name>
<dbReference type="AlphaFoldDB" id="A0A840PA49"/>
<proteinExistence type="predicted"/>
<organism evidence="1 2">
    <name type="scientific">Thermocatellispora tengchongensis</name>
    <dbReference type="NCBI Taxonomy" id="1073253"/>
    <lineage>
        <taxon>Bacteria</taxon>
        <taxon>Bacillati</taxon>
        <taxon>Actinomycetota</taxon>
        <taxon>Actinomycetes</taxon>
        <taxon>Streptosporangiales</taxon>
        <taxon>Streptosporangiaceae</taxon>
        <taxon>Thermocatellispora</taxon>
    </lineage>
</organism>
<dbReference type="Proteomes" id="UP000578449">
    <property type="component" value="Unassembled WGS sequence"/>
</dbReference>
<evidence type="ECO:0000313" key="1">
    <source>
        <dbReference type="EMBL" id="MBB5132875.1"/>
    </source>
</evidence>
<evidence type="ECO:0000313" key="2">
    <source>
        <dbReference type="Proteomes" id="UP000578449"/>
    </source>
</evidence>
<sequence>MTGTRPAPSHRGTESAETERYYSCGCIWRGNVRTVACPAHTRRR</sequence>
<protein>
    <submittedName>
        <fullName evidence="1">Uncharacterized protein</fullName>
    </submittedName>
</protein>
<keyword evidence="2" id="KW-1185">Reference proteome</keyword>
<reference evidence="1 2" key="1">
    <citation type="submission" date="2020-08" db="EMBL/GenBank/DDBJ databases">
        <title>Genomic Encyclopedia of Type Strains, Phase IV (KMG-IV): sequencing the most valuable type-strain genomes for metagenomic binning, comparative biology and taxonomic classification.</title>
        <authorList>
            <person name="Goeker M."/>
        </authorList>
    </citation>
    <scope>NUCLEOTIDE SEQUENCE [LARGE SCALE GENOMIC DNA]</scope>
    <source>
        <strain evidence="1 2">DSM 45615</strain>
    </source>
</reference>